<comment type="caution">
    <text evidence="5">The sequence shown here is derived from an EMBL/GenBank/DDBJ whole genome shotgun (WGS) entry which is preliminary data.</text>
</comment>
<reference evidence="5 6" key="1">
    <citation type="journal article" date="2013" name="Fungal Biol.">
        <title>Analysis of microsatellite markers in the genome of the plant pathogen Ceratocystis fimbriata.</title>
        <authorList>
            <person name="Simpson M.C."/>
            <person name="Wilken P.M."/>
            <person name="Coetzee M.P."/>
            <person name="Wingfield M.J."/>
            <person name="Wingfield B.D."/>
        </authorList>
    </citation>
    <scope>NUCLEOTIDE SEQUENCE [LARGE SCALE GENOMIC DNA]</scope>
    <source>
        <strain evidence="5 6">CBS 114723</strain>
    </source>
</reference>
<keyword evidence="6" id="KW-1185">Reference proteome</keyword>
<protein>
    <submittedName>
        <fullName evidence="5">Pre-mRNA-splicing factor srp2</fullName>
    </submittedName>
</protein>
<dbReference type="InterPro" id="IPR035979">
    <property type="entry name" value="RBD_domain_sf"/>
</dbReference>
<dbReference type="GO" id="GO:0005737">
    <property type="term" value="C:cytoplasm"/>
    <property type="evidence" value="ECO:0007669"/>
    <property type="project" value="TreeGrafter"/>
</dbReference>
<accession>A0A2C5WZG3</accession>
<dbReference type="SUPFAM" id="SSF54928">
    <property type="entry name" value="RNA-binding domain, RBD"/>
    <property type="match status" value="1"/>
</dbReference>
<feature type="domain" description="RRM" evidence="4">
    <location>
        <begin position="6"/>
        <end position="77"/>
    </location>
</feature>
<dbReference type="InterPro" id="IPR050374">
    <property type="entry name" value="RRT5_SRSF_SR"/>
</dbReference>
<feature type="region of interest" description="Disordered" evidence="3">
    <location>
        <begin position="76"/>
        <end position="110"/>
    </location>
</feature>
<dbReference type="Pfam" id="PF00076">
    <property type="entry name" value="RRM_1"/>
    <property type="match status" value="2"/>
</dbReference>
<gene>
    <name evidence="5" type="primary">srp2</name>
    <name evidence="5" type="ORF">CFIMG_005137RA</name>
</gene>
<feature type="compositionally biased region" description="Basic and acidic residues" evidence="3">
    <location>
        <begin position="274"/>
        <end position="292"/>
    </location>
</feature>
<keyword evidence="1 2" id="KW-0694">RNA-binding</keyword>
<evidence type="ECO:0000313" key="6">
    <source>
        <dbReference type="Proteomes" id="UP000222788"/>
    </source>
</evidence>
<dbReference type="Gene3D" id="3.30.70.330">
    <property type="match status" value="2"/>
</dbReference>
<proteinExistence type="predicted"/>
<evidence type="ECO:0000256" key="2">
    <source>
        <dbReference type="PROSITE-ProRule" id="PRU00176"/>
    </source>
</evidence>
<dbReference type="EMBL" id="APWK03000103">
    <property type="protein sequence ID" value="PHH51132.1"/>
    <property type="molecule type" value="Genomic_DNA"/>
</dbReference>
<evidence type="ECO:0000256" key="3">
    <source>
        <dbReference type="SAM" id="MobiDB-lite"/>
    </source>
</evidence>
<feature type="compositionally biased region" description="Low complexity" evidence="3">
    <location>
        <begin position="204"/>
        <end position="218"/>
    </location>
</feature>
<dbReference type="Proteomes" id="UP000222788">
    <property type="component" value="Unassembled WGS sequence"/>
</dbReference>
<dbReference type="PANTHER" id="PTHR23003:SF51">
    <property type="entry name" value="SERINE-ARGININE PROTEIN 55"/>
    <property type="match status" value="1"/>
</dbReference>
<dbReference type="CDD" id="cd12339">
    <property type="entry name" value="RRM2_SRSF1_4_like"/>
    <property type="match status" value="1"/>
</dbReference>
<sequence>MEVSSTRLYLGNLPRSATKDDVQTHFARMAGEITDIKLMNGFGFIEYKDPMDARDVVPAFHGTNFMGERLTVQFARGSRYRDNGSGSGDRSGPRPRRTPHRMQISGLPEGTSWQDLKDFARHSGLDVIYSEVEQDGPGQGFVEFETDADLRNAVEKLSSKEFRGKEVTCVADPQPDIPTTSRDFRGRSRSPLPRAARYTRQDMGPGSMSNYGPYSYYGPGPGPIDDFDRRGAPPPRGYSPRRDRYRDHFRDRSPPRRDYYDDRRAGYRSPHRRPPMDDYDRRPYDDPYRRDYAPPPDSYGRPPIYDRPPRDYPPRESGYLPRNAYPPRDYDRGGRYW</sequence>
<evidence type="ECO:0000259" key="4">
    <source>
        <dbReference type="PROSITE" id="PS50102"/>
    </source>
</evidence>
<dbReference type="PANTHER" id="PTHR23003">
    <property type="entry name" value="RNA RECOGNITION MOTIF RRM DOMAIN CONTAINING PROTEIN"/>
    <property type="match status" value="1"/>
</dbReference>
<dbReference type="GO" id="GO:0005634">
    <property type="term" value="C:nucleus"/>
    <property type="evidence" value="ECO:0007669"/>
    <property type="project" value="TreeGrafter"/>
</dbReference>
<dbReference type="GO" id="GO:0003729">
    <property type="term" value="F:mRNA binding"/>
    <property type="evidence" value="ECO:0007669"/>
    <property type="project" value="TreeGrafter"/>
</dbReference>
<evidence type="ECO:0000313" key="5">
    <source>
        <dbReference type="EMBL" id="PHH51132.1"/>
    </source>
</evidence>
<dbReference type="PROSITE" id="PS50102">
    <property type="entry name" value="RRM"/>
    <property type="match status" value="2"/>
</dbReference>
<organism evidence="5 6">
    <name type="scientific">Ceratocystis fimbriata CBS 114723</name>
    <dbReference type="NCBI Taxonomy" id="1035309"/>
    <lineage>
        <taxon>Eukaryota</taxon>
        <taxon>Fungi</taxon>
        <taxon>Dikarya</taxon>
        <taxon>Ascomycota</taxon>
        <taxon>Pezizomycotina</taxon>
        <taxon>Sordariomycetes</taxon>
        <taxon>Hypocreomycetidae</taxon>
        <taxon>Microascales</taxon>
        <taxon>Ceratocystidaceae</taxon>
        <taxon>Ceratocystis</taxon>
    </lineage>
</organism>
<dbReference type="InterPro" id="IPR000504">
    <property type="entry name" value="RRM_dom"/>
</dbReference>
<reference evidence="5 6" key="2">
    <citation type="journal article" date="2013" name="IMA Fungus">
        <title>IMA Genome-F 1: Ceratocystis fimbriata: Draft nuclear genome sequence for the plant pathogen, Ceratocystis fimbriata.</title>
        <authorList>
            <person name="Wilken P.M."/>
            <person name="Steenkamp E.T."/>
            <person name="Wingfield M.J."/>
            <person name="de Beer Z.W."/>
            <person name="Wingfield B.D."/>
        </authorList>
    </citation>
    <scope>NUCLEOTIDE SEQUENCE [LARGE SCALE GENOMIC DNA]</scope>
    <source>
        <strain evidence="5 6">CBS 114723</strain>
    </source>
</reference>
<dbReference type="InterPro" id="IPR012677">
    <property type="entry name" value="Nucleotide-bd_a/b_plait_sf"/>
</dbReference>
<feature type="compositionally biased region" description="Basic and acidic residues" evidence="3">
    <location>
        <begin position="328"/>
        <end position="337"/>
    </location>
</feature>
<dbReference type="STRING" id="1035309.A0A2C5WZG3"/>
<feature type="compositionally biased region" description="Basic and acidic residues" evidence="3">
    <location>
        <begin position="240"/>
        <end position="265"/>
    </location>
</feature>
<feature type="domain" description="RRM" evidence="4">
    <location>
        <begin position="100"/>
        <end position="167"/>
    </location>
</feature>
<evidence type="ECO:0000256" key="1">
    <source>
        <dbReference type="ARBA" id="ARBA00022884"/>
    </source>
</evidence>
<name>A0A2C5WZG3_9PEZI</name>
<dbReference type="SMART" id="SM00360">
    <property type="entry name" value="RRM"/>
    <property type="match status" value="2"/>
</dbReference>
<feature type="region of interest" description="Disordered" evidence="3">
    <location>
        <begin position="170"/>
        <end position="337"/>
    </location>
</feature>
<dbReference type="OrthoDB" id="1099063at2759"/>
<dbReference type="AlphaFoldDB" id="A0A2C5WZG3"/>